<feature type="transmembrane region" description="Helical" evidence="1">
    <location>
        <begin position="51"/>
        <end position="73"/>
    </location>
</feature>
<dbReference type="EMBL" id="CAJQZP010001679">
    <property type="protein sequence ID" value="CAG5058662.1"/>
    <property type="molecule type" value="Genomic_DNA"/>
</dbReference>
<accession>A0A8S3YA61</accession>
<comment type="caution">
    <text evidence="2">The sequence shown here is derived from an EMBL/GenBank/DDBJ whole genome shotgun (WGS) entry which is preliminary data.</text>
</comment>
<protein>
    <submittedName>
        <fullName evidence="2">(apollo) hypothetical protein</fullName>
    </submittedName>
</protein>
<keyword evidence="1" id="KW-0472">Membrane</keyword>
<organism evidence="2 3">
    <name type="scientific">Parnassius apollo</name>
    <name type="common">Apollo butterfly</name>
    <name type="synonym">Papilio apollo</name>
    <dbReference type="NCBI Taxonomy" id="110799"/>
    <lineage>
        <taxon>Eukaryota</taxon>
        <taxon>Metazoa</taxon>
        <taxon>Ecdysozoa</taxon>
        <taxon>Arthropoda</taxon>
        <taxon>Hexapoda</taxon>
        <taxon>Insecta</taxon>
        <taxon>Pterygota</taxon>
        <taxon>Neoptera</taxon>
        <taxon>Endopterygota</taxon>
        <taxon>Lepidoptera</taxon>
        <taxon>Glossata</taxon>
        <taxon>Ditrysia</taxon>
        <taxon>Papilionoidea</taxon>
        <taxon>Papilionidae</taxon>
        <taxon>Parnassiinae</taxon>
        <taxon>Parnassini</taxon>
        <taxon>Parnassius</taxon>
        <taxon>Parnassius</taxon>
    </lineage>
</organism>
<keyword evidence="1" id="KW-0812">Transmembrane</keyword>
<gene>
    <name evidence="2" type="ORF">PAPOLLO_LOCUS27671</name>
</gene>
<reference evidence="2" key="1">
    <citation type="submission" date="2021-04" db="EMBL/GenBank/DDBJ databases">
        <authorList>
            <person name="Tunstrom K."/>
        </authorList>
    </citation>
    <scope>NUCLEOTIDE SEQUENCE</scope>
</reference>
<evidence type="ECO:0000313" key="3">
    <source>
        <dbReference type="Proteomes" id="UP000691718"/>
    </source>
</evidence>
<keyword evidence="1" id="KW-1133">Transmembrane helix</keyword>
<name>A0A8S3YA61_PARAO</name>
<proteinExistence type="predicted"/>
<evidence type="ECO:0000313" key="2">
    <source>
        <dbReference type="EMBL" id="CAG5058662.1"/>
    </source>
</evidence>
<sequence length="97" mass="10405">MSLGFDYSDCHRAASRDTVTAAVSLAIATGVVMTDRTSNIKELVLRAAHLVIKWMVTLAVLLTALGDATYLAIAAPELKCKIDYIEKLVLVNSTAPL</sequence>
<dbReference type="AlphaFoldDB" id="A0A8S3YA61"/>
<dbReference type="Proteomes" id="UP000691718">
    <property type="component" value="Unassembled WGS sequence"/>
</dbReference>
<keyword evidence="3" id="KW-1185">Reference proteome</keyword>
<evidence type="ECO:0000256" key="1">
    <source>
        <dbReference type="SAM" id="Phobius"/>
    </source>
</evidence>